<proteinExistence type="predicted"/>
<name>A0AAV1AUV9_VICFA</name>
<gene>
    <name evidence="1" type="ORF">VFH_V103320</name>
</gene>
<dbReference type="AlphaFoldDB" id="A0AAV1AUV9"/>
<evidence type="ECO:0000313" key="1">
    <source>
        <dbReference type="EMBL" id="CAI8613894.1"/>
    </source>
</evidence>
<organism evidence="1 2">
    <name type="scientific">Vicia faba</name>
    <name type="common">Broad bean</name>
    <name type="synonym">Faba vulgaris</name>
    <dbReference type="NCBI Taxonomy" id="3906"/>
    <lineage>
        <taxon>Eukaryota</taxon>
        <taxon>Viridiplantae</taxon>
        <taxon>Streptophyta</taxon>
        <taxon>Embryophyta</taxon>
        <taxon>Tracheophyta</taxon>
        <taxon>Spermatophyta</taxon>
        <taxon>Magnoliopsida</taxon>
        <taxon>eudicotyledons</taxon>
        <taxon>Gunneridae</taxon>
        <taxon>Pentapetalae</taxon>
        <taxon>rosids</taxon>
        <taxon>fabids</taxon>
        <taxon>Fabales</taxon>
        <taxon>Fabaceae</taxon>
        <taxon>Papilionoideae</taxon>
        <taxon>50 kb inversion clade</taxon>
        <taxon>NPAAA clade</taxon>
        <taxon>Hologalegina</taxon>
        <taxon>IRL clade</taxon>
        <taxon>Fabeae</taxon>
        <taxon>Vicia</taxon>
    </lineage>
</organism>
<accession>A0AAV1AUV9</accession>
<dbReference type="Proteomes" id="UP001157006">
    <property type="component" value="Chromosome 5"/>
</dbReference>
<protein>
    <submittedName>
        <fullName evidence="1">Uncharacterized protein</fullName>
    </submittedName>
</protein>
<keyword evidence="2" id="KW-1185">Reference proteome</keyword>
<dbReference type="EMBL" id="OX451740">
    <property type="protein sequence ID" value="CAI8613894.1"/>
    <property type="molecule type" value="Genomic_DNA"/>
</dbReference>
<reference evidence="1 2" key="1">
    <citation type="submission" date="2023-01" db="EMBL/GenBank/DDBJ databases">
        <authorList>
            <person name="Kreplak J."/>
        </authorList>
    </citation>
    <scope>NUCLEOTIDE SEQUENCE [LARGE SCALE GENOMIC DNA]</scope>
</reference>
<sequence length="109" mass="11914">MRGGMSEVRADSGDCGDGCCGVHFGKRDLGFVGDCGSWERNLQRRSERGLRGGDFGGRFVRSRRVAVVESDWVAVQLVHGGRQGIIAVATEHRREEIGSGVEPELRLKD</sequence>
<evidence type="ECO:0000313" key="2">
    <source>
        <dbReference type="Proteomes" id="UP001157006"/>
    </source>
</evidence>